<organism evidence="2 3">
    <name type="scientific">Dermatophagoides farinae</name>
    <name type="common">American house dust mite</name>
    <dbReference type="NCBI Taxonomy" id="6954"/>
    <lineage>
        <taxon>Eukaryota</taxon>
        <taxon>Metazoa</taxon>
        <taxon>Ecdysozoa</taxon>
        <taxon>Arthropoda</taxon>
        <taxon>Chelicerata</taxon>
        <taxon>Arachnida</taxon>
        <taxon>Acari</taxon>
        <taxon>Acariformes</taxon>
        <taxon>Sarcoptiformes</taxon>
        <taxon>Astigmata</taxon>
        <taxon>Psoroptidia</taxon>
        <taxon>Analgoidea</taxon>
        <taxon>Pyroglyphidae</taxon>
        <taxon>Dermatophagoidinae</taxon>
        <taxon>Dermatophagoides</taxon>
    </lineage>
</organism>
<evidence type="ECO:0000256" key="1">
    <source>
        <dbReference type="SAM" id="Phobius"/>
    </source>
</evidence>
<accession>A0A922IB19</accession>
<gene>
    <name evidence="2" type="ORF">DERF_001518</name>
</gene>
<keyword evidence="1" id="KW-0472">Membrane</keyword>
<evidence type="ECO:0000313" key="3">
    <source>
        <dbReference type="Proteomes" id="UP000790347"/>
    </source>
</evidence>
<feature type="transmembrane region" description="Helical" evidence="1">
    <location>
        <begin position="33"/>
        <end position="58"/>
    </location>
</feature>
<comment type="caution">
    <text evidence="2">The sequence shown here is derived from an EMBL/GenBank/DDBJ whole genome shotgun (WGS) entry which is preliminary data.</text>
</comment>
<dbReference type="EMBL" id="ASGP02000001">
    <property type="protein sequence ID" value="KAH9527507.1"/>
    <property type="molecule type" value="Genomic_DNA"/>
</dbReference>
<reference evidence="2" key="2">
    <citation type="journal article" date="2022" name="Res Sq">
        <title>Comparative Genomics Reveals Insights into the Divergent Evolution of Astigmatic Mites and Household Pest Adaptations.</title>
        <authorList>
            <person name="Xiong Q."/>
            <person name="Wan A.T.-Y."/>
            <person name="Liu X.-Y."/>
            <person name="Fung C.S.-H."/>
            <person name="Xiao X."/>
            <person name="Malainual N."/>
            <person name="Hou J."/>
            <person name="Wang L."/>
            <person name="Wang M."/>
            <person name="Yang K."/>
            <person name="Cui Y."/>
            <person name="Leung E."/>
            <person name="Nong W."/>
            <person name="Shin S.-K."/>
            <person name="Au S."/>
            <person name="Jeong K.Y."/>
            <person name="Chew F.T."/>
            <person name="Hui J."/>
            <person name="Leung T.F."/>
            <person name="Tungtrongchitr A."/>
            <person name="Zhong N."/>
            <person name="Liu Z."/>
            <person name="Tsui S."/>
        </authorList>
    </citation>
    <scope>NUCLEOTIDE SEQUENCE</scope>
    <source>
        <strain evidence="2">Derf</strain>
        <tissue evidence="2">Whole organism</tissue>
    </source>
</reference>
<dbReference type="Proteomes" id="UP000790347">
    <property type="component" value="Unassembled WGS sequence"/>
</dbReference>
<reference evidence="2" key="1">
    <citation type="submission" date="2013-05" db="EMBL/GenBank/DDBJ databases">
        <authorList>
            <person name="Yim A.K.Y."/>
            <person name="Chan T.F."/>
            <person name="Ji K.M."/>
            <person name="Liu X.Y."/>
            <person name="Zhou J.W."/>
            <person name="Li R.Q."/>
            <person name="Yang K.Y."/>
            <person name="Li J."/>
            <person name="Li M."/>
            <person name="Law P.T.W."/>
            <person name="Wu Y.L."/>
            <person name="Cai Z.L."/>
            <person name="Qin H."/>
            <person name="Bao Y."/>
            <person name="Leung R.K.K."/>
            <person name="Ng P.K.S."/>
            <person name="Zou J."/>
            <person name="Zhong X.J."/>
            <person name="Ran P.X."/>
            <person name="Zhong N.S."/>
            <person name="Liu Z.G."/>
            <person name="Tsui S.K.W."/>
        </authorList>
    </citation>
    <scope>NUCLEOTIDE SEQUENCE</scope>
    <source>
        <strain evidence="2">Derf</strain>
        <tissue evidence="2">Whole organism</tissue>
    </source>
</reference>
<keyword evidence="1" id="KW-0812">Transmembrane</keyword>
<evidence type="ECO:0000313" key="2">
    <source>
        <dbReference type="EMBL" id="KAH9527507.1"/>
    </source>
</evidence>
<protein>
    <submittedName>
        <fullName evidence="2">Uncharacterized protein</fullName>
    </submittedName>
</protein>
<name>A0A922IB19_DERFA</name>
<proteinExistence type="predicted"/>
<sequence>MNVDGWMDGWMVDNLKSENVVWLIDVNSYMNEFLAIALSFCTYLCFHCHGFCQFSFILDRKLNQFYAFYVHLVHNIEIHPKKNSLPN</sequence>
<dbReference type="AlphaFoldDB" id="A0A922IB19"/>
<keyword evidence="3" id="KW-1185">Reference proteome</keyword>
<keyword evidence="1" id="KW-1133">Transmembrane helix</keyword>